<evidence type="ECO:0000256" key="15">
    <source>
        <dbReference type="PIRSR" id="PIRSR001365-2"/>
    </source>
</evidence>
<feature type="binding site" evidence="12 15">
    <location>
        <position position="207"/>
    </location>
    <ligand>
        <name>pyruvate</name>
        <dbReference type="ChEBI" id="CHEBI:15361"/>
    </ligand>
</feature>
<dbReference type="InterPro" id="IPR005263">
    <property type="entry name" value="DapA"/>
</dbReference>
<protein>
    <recommendedName>
        <fullName evidence="4 12">4-hydroxy-tetrahydrodipicolinate synthase</fullName>
        <shortName evidence="12">HTPA synthase</shortName>
        <ecNumber evidence="4 12">4.3.3.7</ecNumber>
    </recommendedName>
</protein>
<keyword evidence="6 12" id="KW-0028">Amino-acid biosynthesis</keyword>
<gene>
    <name evidence="12 16" type="primary">dapA</name>
    <name evidence="16" type="ORF">FDZ14_32625</name>
</gene>
<geneLocation type="plasmid" evidence="17">
    <name>pfdu301a</name>
</geneLocation>
<dbReference type="UniPathway" id="UPA00034">
    <property type="reaction ID" value="UER00017"/>
</dbReference>
<evidence type="ECO:0000256" key="5">
    <source>
        <dbReference type="ARBA" id="ARBA00022490"/>
    </source>
</evidence>
<keyword evidence="8 12" id="KW-0457">Lysine biosynthesis</keyword>
<evidence type="ECO:0000256" key="1">
    <source>
        <dbReference type="ARBA" id="ARBA00003294"/>
    </source>
</evidence>
<feature type="active site" description="Proton donor/acceptor" evidence="12 14">
    <location>
        <position position="137"/>
    </location>
</feature>
<keyword evidence="7 12" id="KW-0220">Diaminopimelate biosynthesis</keyword>
<dbReference type="EMBL" id="CP045273">
    <property type="protein sequence ID" value="QJX80836.1"/>
    <property type="molecule type" value="Genomic_DNA"/>
</dbReference>
<evidence type="ECO:0000256" key="8">
    <source>
        <dbReference type="ARBA" id="ARBA00023154"/>
    </source>
</evidence>
<feature type="active site" description="Schiff-base intermediate with substrate" evidence="12 14">
    <location>
        <position position="165"/>
    </location>
</feature>
<dbReference type="SMART" id="SM01130">
    <property type="entry name" value="DHDPS"/>
    <property type="match status" value="1"/>
</dbReference>
<dbReference type="Pfam" id="PF00701">
    <property type="entry name" value="DHDPS"/>
    <property type="match status" value="1"/>
</dbReference>
<evidence type="ECO:0000256" key="10">
    <source>
        <dbReference type="ARBA" id="ARBA00023270"/>
    </source>
</evidence>
<dbReference type="AlphaFoldDB" id="A0A6M6E5L2"/>
<dbReference type="CDD" id="cd00950">
    <property type="entry name" value="DHDPS"/>
    <property type="match status" value="1"/>
</dbReference>
<dbReference type="PIRSF" id="PIRSF001365">
    <property type="entry name" value="DHDPS"/>
    <property type="match status" value="1"/>
</dbReference>
<dbReference type="InterPro" id="IPR013785">
    <property type="entry name" value="Aldolase_TIM"/>
</dbReference>
<keyword evidence="10 12" id="KW-0704">Schiff base</keyword>
<dbReference type="SUPFAM" id="SSF51569">
    <property type="entry name" value="Aldolase"/>
    <property type="match status" value="1"/>
</dbReference>
<dbReference type="NCBIfam" id="TIGR00674">
    <property type="entry name" value="dapA"/>
    <property type="match status" value="1"/>
</dbReference>
<dbReference type="PRINTS" id="PR00146">
    <property type="entry name" value="DHPICSNTHASE"/>
</dbReference>
<evidence type="ECO:0000256" key="13">
    <source>
        <dbReference type="PIRNR" id="PIRNR001365"/>
    </source>
</evidence>
<keyword evidence="16" id="KW-0614">Plasmid</keyword>
<name>A0A6M6E5L2_PRIMG</name>
<comment type="catalytic activity">
    <reaction evidence="11 12">
        <text>L-aspartate 4-semialdehyde + pyruvate = (2S,4S)-4-hydroxy-2,3,4,5-tetrahydrodipicolinate + H2O + H(+)</text>
        <dbReference type="Rhea" id="RHEA:34171"/>
        <dbReference type="ChEBI" id="CHEBI:15361"/>
        <dbReference type="ChEBI" id="CHEBI:15377"/>
        <dbReference type="ChEBI" id="CHEBI:15378"/>
        <dbReference type="ChEBI" id="CHEBI:67139"/>
        <dbReference type="ChEBI" id="CHEBI:537519"/>
        <dbReference type="EC" id="4.3.3.7"/>
    </reaction>
</comment>
<dbReference type="Proteomes" id="UP000501076">
    <property type="component" value="Plasmid pFDU301A"/>
</dbReference>
<dbReference type="GO" id="GO:0005829">
    <property type="term" value="C:cytosol"/>
    <property type="evidence" value="ECO:0007669"/>
    <property type="project" value="TreeGrafter"/>
</dbReference>
<keyword evidence="5 12" id="KW-0963">Cytoplasm</keyword>
<comment type="pathway">
    <text evidence="2 12">Amino-acid biosynthesis; L-lysine biosynthesis via DAP pathway; (S)-tetrahydrodipicolinate from L-aspartate: step 3/4.</text>
</comment>
<dbReference type="GO" id="GO:0009089">
    <property type="term" value="P:lysine biosynthetic process via diaminopimelate"/>
    <property type="evidence" value="ECO:0007669"/>
    <property type="project" value="UniProtKB-UniRule"/>
</dbReference>
<comment type="caution">
    <text evidence="12">Was originally thought to be a dihydrodipicolinate synthase (DHDPS), catalyzing the condensation of (S)-aspartate-beta-semialdehyde [(S)-ASA] and pyruvate to dihydrodipicolinate (DHDP). However, it was shown in E.coli that the product of the enzymatic reaction is not dihydrodipicolinate but in fact (4S)-4-hydroxy-2,3,4,5-tetrahydro-(2S)-dipicolinic acid (HTPA), and that the consecutive dehydration reaction leading to DHDP is not spontaneous but catalyzed by DapB.</text>
</comment>
<evidence type="ECO:0000256" key="11">
    <source>
        <dbReference type="ARBA" id="ARBA00047836"/>
    </source>
</evidence>
<proteinExistence type="inferred from homology"/>
<evidence type="ECO:0000256" key="2">
    <source>
        <dbReference type="ARBA" id="ARBA00005120"/>
    </source>
</evidence>
<dbReference type="HAMAP" id="MF_00418">
    <property type="entry name" value="DapA"/>
    <property type="match status" value="1"/>
</dbReference>
<organism evidence="16 17">
    <name type="scientific">Priestia megaterium</name>
    <name type="common">Bacillus megaterium</name>
    <dbReference type="NCBI Taxonomy" id="1404"/>
    <lineage>
        <taxon>Bacteria</taxon>
        <taxon>Bacillati</taxon>
        <taxon>Bacillota</taxon>
        <taxon>Bacilli</taxon>
        <taxon>Bacillales</taxon>
        <taxon>Bacillaceae</taxon>
        <taxon>Priestia</taxon>
    </lineage>
</organism>
<evidence type="ECO:0000256" key="6">
    <source>
        <dbReference type="ARBA" id="ARBA00022605"/>
    </source>
</evidence>
<dbReference type="PANTHER" id="PTHR12128">
    <property type="entry name" value="DIHYDRODIPICOLINATE SYNTHASE"/>
    <property type="match status" value="1"/>
</dbReference>
<comment type="subunit">
    <text evidence="12">Homotetramer; dimer of dimers.</text>
</comment>
<dbReference type="GO" id="GO:0008840">
    <property type="term" value="F:4-hydroxy-tetrahydrodipicolinate synthase activity"/>
    <property type="evidence" value="ECO:0007669"/>
    <property type="project" value="UniProtKB-UniRule"/>
</dbReference>
<feature type="site" description="Part of a proton relay during catalysis" evidence="12">
    <location>
        <position position="47"/>
    </location>
</feature>
<evidence type="ECO:0000313" key="17">
    <source>
        <dbReference type="Proteomes" id="UP000501076"/>
    </source>
</evidence>
<dbReference type="RefSeq" id="WP_171778835.1">
    <property type="nucleotide sequence ID" value="NZ_CP045273.1"/>
</dbReference>
<comment type="function">
    <text evidence="1 12">Catalyzes the condensation of (S)-aspartate-beta-semialdehyde [(S)-ASA] and pyruvate to 4-hydroxy-tetrahydrodipicolinate (HTPA).</text>
</comment>
<evidence type="ECO:0000256" key="3">
    <source>
        <dbReference type="ARBA" id="ARBA00007592"/>
    </source>
</evidence>
<dbReference type="PANTHER" id="PTHR12128:SF66">
    <property type="entry name" value="4-HYDROXY-2-OXOGLUTARATE ALDOLASE, MITOCHONDRIAL"/>
    <property type="match status" value="1"/>
</dbReference>
<evidence type="ECO:0000256" key="9">
    <source>
        <dbReference type="ARBA" id="ARBA00023239"/>
    </source>
</evidence>
<comment type="similarity">
    <text evidence="3 12 13">Belongs to the DapA family.</text>
</comment>
<reference evidence="16 17" key="1">
    <citation type="submission" date="2019-10" db="EMBL/GenBank/DDBJ databases">
        <title>Complete genome sequences for adaption low water activity.</title>
        <authorList>
            <person name="Zhao L."/>
            <person name="Zhong J."/>
        </authorList>
    </citation>
    <scope>NUCLEOTIDE SEQUENCE [LARGE SCALE GENOMIC DNA]</scope>
    <source>
        <strain evidence="16 17">FDU301</strain>
        <plasmid evidence="17">pfdu301a</plasmid>
    </source>
</reference>
<evidence type="ECO:0000256" key="12">
    <source>
        <dbReference type="HAMAP-Rule" id="MF_00418"/>
    </source>
</evidence>
<evidence type="ECO:0000313" key="16">
    <source>
        <dbReference type="EMBL" id="QJX80836.1"/>
    </source>
</evidence>
<feature type="site" description="Part of a proton relay during catalysis" evidence="12">
    <location>
        <position position="111"/>
    </location>
</feature>
<keyword evidence="9 12" id="KW-0456">Lyase</keyword>
<evidence type="ECO:0000256" key="4">
    <source>
        <dbReference type="ARBA" id="ARBA00012086"/>
    </source>
</evidence>
<dbReference type="GO" id="GO:0019877">
    <property type="term" value="P:diaminopimelate biosynthetic process"/>
    <property type="evidence" value="ECO:0007669"/>
    <property type="project" value="UniProtKB-UniRule"/>
</dbReference>
<dbReference type="InterPro" id="IPR002220">
    <property type="entry name" value="DapA-like"/>
</dbReference>
<feature type="binding site" evidence="12 15">
    <location>
        <position position="48"/>
    </location>
    <ligand>
        <name>pyruvate</name>
        <dbReference type="ChEBI" id="CHEBI:15361"/>
    </ligand>
</feature>
<dbReference type="Gene3D" id="3.20.20.70">
    <property type="entry name" value="Aldolase class I"/>
    <property type="match status" value="1"/>
</dbReference>
<comment type="subcellular location">
    <subcellularLocation>
        <location evidence="12">Cytoplasm</location>
    </subcellularLocation>
</comment>
<evidence type="ECO:0000256" key="7">
    <source>
        <dbReference type="ARBA" id="ARBA00022915"/>
    </source>
</evidence>
<sequence>MKNVFGKIITAMVTPLNENLNLDLKAIKSLVKHLEETGTETLVLAGTTGEGPTIEEYEKLELLNEVYKHKSDSTKIIMNVGTNNTKETVRNAVKWSENEMVDGIMVVCPYYNKPSQMGLYKHFGIVNDAVSKPIMAYHIPGRTNVTMNAETMVKVANLSNVIMLKDAEGDLRKLQDVIKQTEGKWDIYSGDDPALFDYLEIGSKGIVSVASHVIGDAIQSLISAYEGGAYDKAKDIQVFVKEVSEQLFPPFSPNPVPVKCALSQLGLMTEKVRLPLTELADSEKEQILNALTQQQVIKQKSHS</sequence>
<evidence type="ECO:0000256" key="14">
    <source>
        <dbReference type="PIRSR" id="PIRSR001365-1"/>
    </source>
</evidence>
<dbReference type="EC" id="4.3.3.7" evidence="4 12"/>
<accession>A0A6M6E5L2</accession>